<protein>
    <recommendedName>
        <fullName evidence="4">Spore protein</fullName>
    </recommendedName>
</protein>
<evidence type="ECO:0000256" key="1">
    <source>
        <dbReference type="SAM" id="MobiDB-lite"/>
    </source>
</evidence>
<dbReference type="EMBL" id="JAPDHZ010000003">
    <property type="protein sequence ID" value="MDG0792587.1"/>
    <property type="molecule type" value="Genomic_DNA"/>
</dbReference>
<dbReference type="RefSeq" id="WP_277566370.1">
    <property type="nucleotide sequence ID" value="NZ_JAPDHZ010000003.1"/>
</dbReference>
<evidence type="ECO:0000313" key="2">
    <source>
        <dbReference type="EMBL" id="MDG0792587.1"/>
    </source>
</evidence>
<gene>
    <name evidence="2" type="ORF">OMP38_18165</name>
</gene>
<dbReference type="AlphaFoldDB" id="A0A9X4KLG3"/>
<proteinExistence type="predicted"/>
<evidence type="ECO:0000313" key="3">
    <source>
        <dbReference type="Proteomes" id="UP001153387"/>
    </source>
</evidence>
<sequence length="42" mass="4429">MAKQPKQNGRADAPASSKGKEDASPLSEGYDKKLDGPNRPST</sequence>
<comment type="caution">
    <text evidence="2">The sequence shown here is derived from an EMBL/GenBank/DDBJ whole genome shotgun (WGS) entry which is preliminary data.</text>
</comment>
<evidence type="ECO:0008006" key="4">
    <source>
        <dbReference type="Google" id="ProtNLM"/>
    </source>
</evidence>
<accession>A0A9X4KLG3</accession>
<reference evidence="2 3" key="1">
    <citation type="submission" date="2022-10" db="EMBL/GenBank/DDBJ databases">
        <title>Comparative genomic analysis of Cohnella hashimotonis sp. nov., isolated from the International Space Station.</title>
        <authorList>
            <person name="Simpson A."/>
            <person name="Venkateswaran K."/>
        </authorList>
    </citation>
    <scope>NUCLEOTIDE SEQUENCE [LARGE SCALE GENOMIC DNA]</scope>
    <source>
        <strain evidence="2 3">DSM 18997</strain>
    </source>
</reference>
<keyword evidence="3" id="KW-1185">Reference proteome</keyword>
<name>A0A9X4KLG3_9BACL</name>
<feature type="region of interest" description="Disordered" evidence="1">
    <location>
        <begin position="1"/>
        <end position="42"/>
    </location>
</feature>
<feature type="compositionally biased region" description="Basic and acidic residues" evidence="1">
    <location>
        <begin position="18"/>
        <end position="36"/>
    </location>
</feature>
<dbReference type="Proteomes" id="UP001153387">
    <property type="component" value="Unassembled WGS sequence"/>
</dbReference>
<organism evidence="2 3">
    <name type="scientific">Cohnella ginsengisoli</name>
    <dbReference type="NCBI Taxonomy" id="425004"/>
    <lineage>
        <taxon>Bacteria</taxon>
        <taxon>Bacillati</taxon>
        <taxon>Bacillota</taxon>
        <taxon>Bacilli</taxon>
        <taxon>Bacillales</taxon>
        <taxon>Paenibacillaceae</taxon>
        <taxon>Cohnella</taxon>
    </lineage>
</organism>